<accession>A0A0F9NXS5</accession>
<sequence length="155" mass="18597">MIDIDDVKQMLFILLSHYNIQFDQKIVGKSSIFEVKLLGTKIVYLDGQKFDDKVLKNWNIAYVHPDYDIRKAKEKIVWALVKGGYFHYLRHSYKKIFHNILTFEGWDKRLIEERLRRYKDLPKYNYFIETNNDAKKESSTFILSIDPGFFDDLCD</sequence>
<proteinExistence type="predicted"/>
<dbReference type="EMBL" id="LAZR01007318">
    <property type="protein sequence ID" value="KKM86042.1"/>
    <property type="molecule type" value="Genomic_DNA"/>
</dbReference>
<evidence type="ECO:0000313" key="1">
    <source>
        <dbReference type="EMBL" id="KKM86042.1"/>
    </source>
</evidence>
<organism evidence="1">
    <name type="scientific">marine sediment metagenome</name>
    <dbReference type="NCBI Taxonomy" id="412755"/>
    <lineage>
        <taxon>unclassified sequences</taxon>
        <taxon>metagenomes</taxon>
        <taxon>ecological metagenomes</taxon>
    </lineage>
</organism>
<gene>
    <name evidence="1" type="ORF">LCGC14_1283060</name>
</gene>
<protein>
    <submittedName>
        <fullName evidence="1">Uncharacterized protein</fullName>
    </submittedName>
</protein>
<comment type="caution">
    <text evidence="1">The sequence shown here is derived from an EMBL/GenBank/DDBJ whole genome shotgun (WGS) entry which is preliminary data.</text>
</comment>
<name>A0A0F9NXS5_9ZZZZ</name>
<reference evidence="1" key="1">
    <citation type="journal article" date="2015" name="Nature">
        <title>Complex archaea that bridge the gap between prokaryotes and eukaryotes.</title>
        <authorList>
            <person name="Spang A."/>
            <person name="Saw J.H."/>
            <person name="Jorgensen S.L."/>
            <person name="Zaremba-Niedzwiedzka K."/>
            <person name="Martijn J."/>
            <person name="Lind A.E."/>
            <person name="van Eijk R."/>
            <person name="Schleper C."/>
            <person name="Guy L."/>
            <person name="Ettema T.J."/>
        </authorList>
    </citation>
    <scope>NUCLEOTIDE SEQUENCE</scope>
</reference>
<dbReference type="AlphaFoldDB" id="A0A0F9NXS5"/>